<evidence type="ECO:0000313" key="2">
    <source>
        <dbReference type="EMBL" id="PYF84455.1"/>
    </source>
</evidence>
<protein>
    <recommendedName>
        <fullName evidence="4">DUF2065 domain-containing protein</fullName>
    </recommendedName>
</protein>
<accession>A0A318VDK8</accession>
<keyword evidence="3" id="KW-1185">Reference proteome</keyword>
<evidence type="ECO:0000313" key="3">
    <source>
        <dbReference type="Proteomes" id="UP000247551"/>
    </source>
</evidence>
<dbReference type="Proteomes" id="UP000247551">
    <property type="component" value="Unassembled WGS sequence"/>
</dbReference>
<feature type="transmembrane region" description="Helical" evidence="1">
    <location>
        <begin position="44"/>
        <end position="62"/>
    </location>
</feature>
<dbReference type="Pfam" id="PF09838">
    <property type="entry name" value="DUF2065"/>
    <property type="match status" value="1"/>
</dbReference>
<evidence type="ECO:0000256" key="1">
    <source>
        <dbReference type="SAM" id="Phobius"/>
    </source>
</evidence>
<keyword evidence="1" id="KW-1133">Transmembrane helix</keyword>
<gene>
    <name evidence="2" type="ORF">DFP75_101480</name>
</gene>
<keyword evidence="1" id="KW-0472">Membrane</keyword>
<proteinExistence type="predicted"/>
<evidence type="ECO:0008006" key="4">
    <source>
        <dbReference type="Google" id="ProtNLM"/>
    </source>
</evidence>
<dbReference type="AlphaFoldDB" id="A0A318VDK8"/>
<dbReference type="RefSeq" id="WP_110571896.1">
    <property type="nucleotide sequence ID" value="NZ_QKLW01000001.1"/>
</dbReference>
<dbReference type="PANTHER" id="PTHR38602">
    <property type="entry name" value="INNER MEMBRANE PROTEIN-RELATED"/>
    <property type="match status" value="1"/>
</dbReference>
<organism evidence="2 3">
    <name type="scientific">Marinomonas alcarazii</name>
    <dbReference type="NCBI Taxonomy" id="491949"/>
    <lineage>
        <taxon>Bacteria</taxon>
        <taxon>Pseudomonadati</taxon>
        <taxon>Pseudomonadota</taxon>
        <taxon>Gammaproteobacteria</taxon>
        <taxon>Oceanospirillales</taxon>
        <taxon>Oceanospirillaceae</taxon>
        <taxon>Marinomonas</taxon>
    </lineage>
</organism>
<reference evidence="2 3" key="1">
    <citation type="submission" date="2018-06" db="EMBL/GenBank/DDBJ databases">
        <title>Genomic Encyclopedia of Type Strains, Phase III (KMG-III): the genomes of soil and plant-associated and newly described type strains.</title>
        <authorList>
            <person name="Whitman W."/>
        </authorList>
    </citation>
    <scope>NUCLEOTIDE SEQUENCE [LARGE SCALE GENOMIC DNA]</scope>
    <source>
        <strain evidence="2 3">CECT 7730</strain>
    </source>
</reference>
<dbReference type="InterPro" id="IPR019201">
    <property type="entry name" value="DUF2065"/>
</dbReference>
<sequence length="65" mass="7169">MQELLQSLLVGVSLLLIAEGFLPFLVPNVWREIMVKAIASSDLNLRILGAVSMFLGLMLLLLTRS</sequence>
<dbReference type="EMBL" id="QKLW01000001">
    <property type="protein sequence ID" value="PYF84455.1"/>
    <property type="molecule type" value="Genomic_DNA"/>
</dbReference>
<keyword evidence="1" id="KW-0812">Transmembrane</keyword>
<dbReference type="PANTHER" id="PTHR38602:SF1">
    <property type="entry name" value="INNER MEMBRANE PROTEIN"/>
    <property type="match status" value="1"/>
</dbReference>
<name>A0A318VDK8_9GAMM</name>
<comment type="caution">
    <text evidence="2">The sequence shown here is derived from an EMBL/GenBank/DDBJ whole genome shotgun (WGS) entry which is preliminary data.</text>
</comment>